<sequence length="166" mass="18350">MSLSCLQSWPDLGTQLTLHKASAGTGSEKYQSKFPWGTFWLICLTNWVDLKQYSNVLYFKLKVKDDWCLLLHQFKVEGEKSKNPVLIPRISYTLLDDPEETDSSKIILATGVNGTLVIMGNLIPAIVNGELAKRKSKATLANMPSQSNNIVVNMPLATLLVVSGVP</sequence>
<keyword evidence="2" id="KW-1185">Reference proteome</keyword>
<dbReference type="EMBL" id="MU128911">
    <property type="protein sequence ID" value="KAF9520675.1"/>
    <property type="molecule type" value="Genomic_DNA"/>
</dbReference>
<gene>
    <name evidence="1" type="ORF">BS47DRAFT_1357468</name>
</gene>
<evidence type="ECO:0000313" key="1">
    <source>
        <dbReference type="EMBL" id="KAF9520675.1"/>
    </source>
</evidence>
<evidence type="ECO:0000313" key="2">
    <source>
        <dbReference type="Proteomes" id="UP000886523"/>
    </source>
</evidence>
<reference evidence="1" key="1">
    <citation type="journal article" date="2020" name="Nat. Commun.">
        <title>Large-scale genome sequencing of mycorrhizal fungi provides insights into the early evolution of symbiotic traits.</title>
        <authorList>
            <person name="Miyauchi S."/>
            <person name="Kiss E."/>
            <person name="Kuo A."/>
            <person name="Drula E."/>
            <person name="Kohler A."/>
            <person name="Sanchez-Garcia M."/>
            <person name="Morin E."/>
            <person name="Andreopoulos B."/>
            <person name="Barry K.W."/>
            <person name="Bonito G."/>
            <person name="Buee M."/>
            <person name="Carver A."/>
            <person name="Chen C."/>
            <person name="Cichocki N."/>
            <person name="Clum A."/>
            <person name="Culley D."/>
            <person name="Crous P.W."/>
            <person name="Fauchery L."/>
            <person name="Girlanda M."/>
            <person name="Hayes R.D."/>
            <person name="Keri Z."/>
            <person name="LaButti K."/>
            <person name="Lipzen A."/>
            <person name="Lombard V."/>
            <person name="Magnuson J."/>
            <person name="Maillard F."/>
            <person name="Murat C."/>
            <person name="Nolan M."/>
            <person name="Ohm R.A."/>
            <person name="Pangilinan J."/>
            <person name="Pereira M.F."/>
            <person name="Perotto S."/>
            <person name="Peter M."/>
            <person name="Pfister S."/>
            <person name="Riley R."/>
            <person name="Sitrit Y."/>
            <person name="Stielow J.B."/>
            <person name="Szollosi G."/>
            <person name="Zifcakova L."/>
            <person name="Stursova M."/>
            <person name="Spatafora J.W."/>
            <person name="Tedersoo L."/>
            <person name="Vaario L.M."/>
            <person name="Yamada A."/>
            <person name="Yan M."/>
            <person name="Wang P."/>
            <person name="Xu J."/>
            <person name="Bruns T."/>
            <person name="Baldrian P."/>
            <person name="Vilgalys R."/>
            <person name="Dunand C."/>
            <person name="Henrissat B."/>
            <person name="Grigoriev I.V."/>
            <person name="Hibbett D."/>
            <person name="Nagy L.G."/>
            <person name="Martin F.M."/>
        </authorList>
    </citation>
    <scope>NUCLEOTIDE SEQUENCE</scope>
    <source>
        <strain evidence="1">UP504</strain>
    </source>
</reference>
<comment type="caution">
    <text evidence="1">The sequence shown here is derived from an EMBL/GenBank/DDBJ whole genome shotgun (WGS) entry which is preliminary data.</text>
</comment>
<dbReference type="AlphaFoldDB" id="A0A9P6E2P7"/>
<accession>A0A9P6E2P7</accession>
<organism evidence="1 2">
    <name type="scientific">Hydnum rufescens UP504</name>
    <dbReference type="NCBI Taxonomy" id="1448309"/>
    <lineage>
        <taxon>Eukaryota</taxon>
        <taxon>Fungi</taxon>
        <taxon>Dikarya</taxon>
        <taxon>Basidiomycota</taxon>
        <taxon>Agaricomycotina</taxon>
        <taxon>Agaricomycetes</taxon>
        <taxon>Cantharellales</taxon>
        <taxon>Hydnaceae</taxon>
        <taxon>Hydnum</taxon>
    </lineage>
</organism>
<dbReference type="Proteomes" id="UP000886523">
    <property type="component" value="Unassembled WGS sequence"/>
</dbReference>
<name>A0A9P6E2P7_9AGAM</name>
<proteinExistence type="predicted"/>
<protein>
    <submittedName>
        <fullName evidence="1">Uncharacterized protein</fullName>
    </submittedName>
</protein>